<dbReference type="PANTHER" id="PTHR30441:SF4">
    <property type="entry name" value="PROTEIN ASMA"/>
    <property type="match status" value="1"/>
</dbReference>
<reference evidence="4 5" key="1">
    <citation type="journal article" date="2013" name="PLoS ONE">
        <title>The first genomic and proteomic characterization of a deep-sea sulfate reducer: insights into the piezophilic lifestyle of Desulfovibrio piezophilus.</title>
        <authorList>
            <person name="Pradel N."/>
            <person name="Ji B."/>
            <person name="Gimenez G."/>
            <person name="Talla E."/>
            <person name="Lenoble P."/>
            <person name="Garel M."/>
            <person name="Tamburini C."/>
            <person name="Fourquet P."/>
            <person name="Lebrun R."/>
            <person name="Bertin P."/>
            <person name="Denis Y."/>
            <person name="Pophillat M."/>
            <person name="Barbe V."/>
            <person name="Ollivier B."/>
            <person name="Dolla A."/>
        </authorList>
    </citation>
    <scope>NUCLEOTIDE SEQUENCE [LARGE SCALE GENOMIC DNA]</scope>
    <source>
        <strain evidence="5">DSM 10523 / SB164P1</strain>
    </source>
</reference>
<evidence type="ECO:0000313" key="5">
    <source>
        <dbReference type="Proteomes" id="UP000011724"/>
    </source>
</evidence>
<keyword evidence="2" id="KW-1133">Transmembrane helix</keyword>
<dbReference type="InterPro" id="IPR052894">
    <property type="entry name" value="AsmA-related"/>
</dbReference>
<sequence length="680" mass="71689">MNKPIKIGLSIVGVLLFLLITAAVILVATVDPNEYKAEIAQVVKDQTGRELTFQGDIGFTFFPWLGLEVGPVSLGNSQGFAPAEMLSINKASASIMIMPLFSGEITLGQVELDGFTLNLAVNKQGVTNWADLTHNESTPAATEPTPEAAATDENEGTGVSLQKLSVQGVTITNATVLYDDQASGKTLSLTNLDLITGEVGNGIATPVDLTFDLKLDDPKIETRPQFSAVVLLDHGAGTIRLDEIIMDALGLHLNGNAFVTTSQQNISYTATLNLTETNLKAVLQSLGTTLETTDPSALTKVSAALKLLGSTDSASLESLAIKLDDTTVTLDGSVRNFAHPALEVNVDIDAIDVDRYLPPAAEQSEESSMQTKQTETPSPAVEPDLSALRSLNLTSKITIGKIKAMNLTVTDILCETTASNGVVTSNPISAKLYDGSLKASSILNANPRLASWKEQATLTDVQAGPLLKDMTGTDPLLGTTVVKYDLVGSGLTPDTIKKSLGGTASFAFTNGAINGINIAKMIRNAFNVLKGKTTSDDQSEKTDFAELLGSANIRQGHVTNNDLLMKSPLLRVTGKGWADLPDNTVDYLSTVTVVGTLKGQDGASIEELTGLPLPISIKGSLDAPQIGLDTKALAEALFKGTFKKGTKGLEETLRNSILGGSKNTDTETPKTPGDFIKGLF</sequence>
<dbReference type="OrthoDB" id="9766390at2"/>
<feature type="domain" description="AsmA" evidence="3">
    <location>
        <begin position="1"/>
        <end position="222"/>
    </location>
</feature>
<dbReference type="GO" id="GO:0005886">
    <property type="term" value="C:plasma membrane"/>
    <property type="evidence" value="ECO:0007669"/>
    <property type="project" value="TreeGrafter"/>
</dbReference>
<accession>M1WXP8</accession>
<dbReference type="KEGG" id="dpi:BN4_12605"/>
<dbReference type="Proteomes" id="UP000011724">
    <property type="component" value="Chromosome"/>
</dbReference>
<evidence type="ECO:0000256" key="2">
    <source>
        <dbReference type="SAM" id="Phobius"/>
    </source>
</evidence>
<keyword evidence="2" id="KW-0812">Transmembrane</keyword>
<evidence type="ECO:0000256" key="1">
    <source>
        <dbReference type="SAM" id="MobiDB-lite"/>
    </source>
</evidence>
<feature type="compositionally biased region" description="Polar residues" evidence="1">
    <location>
        <begin position="366"/>
        <end position="377"/>
    </location>
</feature>
<evidence type="ECO:0000313" key="4">
    <source>
        <dbReference type="EMBL" id="CCH49838.1"/>
    </source>
</evidence>
<dbReference type="GO" id="GO:0090313">
    <property type="term" value="P:regulation of protein targeting to membrane"/>
    <property type="evidence" value="ECO:0007669"/>
    <property type="project" value="TreeGrafter"/>
</dbReference>
<dbReference type="EMBL" id="FO203427">
    <property type="protein sequence ID" value="CCH49838.1"/>
    <property type="molecule type" value="Genomic_DNA"/>
</dbReference>
<feature type="region of interest" description="Disordered" evidence="1">
    <location>
        <begin position="136"/>
        <end position="157"/>
    </location>
</feature>
<name>M1WXP8_PSEP2</name>
<dbReference type="HOGENOM" id="CLU_012870_0_0_7"/>
<dbReference type="InterPro" id="IPR007844">
    <property type="entry name" value="AsmA"/>
</dbReference>
<dbReference type="BioCyc" id="DPIE1322246:BN4_RS13080-MONOMER"/>
<dbReference type="STRING" id="1322246.BN4_12605"/>
<dbReference type="AlphaFoldDB" id="M1WXP8"/>
<dbReference type="PANTHER" id="PTHR30441">
    <property type="entry name" value="DUF748 DOMAIN-CONTAINING PROTEIN"/>
    <property type="match status" value="1"/>
</dbReference>
<feature type="transmembrane region" description="Helical" evidence="2">
    <location>
        <begin position="7"/>
        <end position="28"/>
    </location>
</feature>
<keyword evidence="2" id="KW-0472">Membrane</keyword>
<feature type="compositionally biased region" description="Low complexity" evidence="1">
    <location>
        <begin position="138"/>
        <end position="149"/>
    </location>
</feature>
<reference evidence="5" key="2">
    <citation type="journal article" date="2013" name="Stand. Genomic Sci.">
        <title>Complete genome sequence of Desulfocapsa sulfexigens, a marine deltaproteobacterium specialized in disproportionating inorganic sulfur compounds.</title>
        <authorList>
            <person name="Finster K.W."/>
            <person name="Kjeldsen K.U."/>
            <person name="Kube M."/>
            <person name="Reinhardt R."/>
            <person name="Mussmann M."/>
            <person name="Amann R."/>
            <person name="Schreiber L."/>
        </authorList>
    </citation>
    <scope>NUCLEOTIDE SEQUENCE [LARGE SCALE GENOMIC DNA]</scope>
    <source>
        <strain evidence="5">DSM 10523 / SB164P1</strain>
    </source>
</reference>
<dbReference type="RefSeq" id="WP_015415881.1">
    <property type="nucleotide sequence ID" value="NC_020409.1"/>
</dbReference>
<feature type="domain" description="AsmA" evidence="3">
    <location>
        <begin position="276"/>
        <end position="563"/>
    </location>
</feature>
<protein>
    <submittedName>
        <fullName evidence="4">Putative AsmA family protein</fullName>
    </submittedName>
</protein>
<dbReference type="PATRIC" id="fig|879567.3.peg.2792"/>
<evidence type="ECO:0000259" key="3">
    <source>
        <dbReference type="Pfam" id="PF05170"/>
    </source>
</evidence>
<proteinExistence type="predicted"/>
<feature type="region of interest" description="Disordered" evidence="1">
    <location>
        <begin position="361"/>
        <end position="384"/>
    </location>
</feature>
<gene>
    <name evidence="4" type="ordered locus">BN4_12605</name>
</gene>
<organism evidence="4 5">
    <name type="scientific">Pseudodesulfovibrio piezophilus (strain DSM 21447 / JCM 15486 / C1TLV30)</name>
    <name type="common">Desulfovibrio piezophilus</name>
    <dbReference type="NCBI Taxonomy" id="1322246"/>
    <lineage>
        <taxon>Bacteria</taxon>
        <taxon>Pseudomonadati</taxon>
        <taxon>Thermodesulfobacteriota</taxon>
        <taxon>Desulfovibrionia</taxon>
        <taxon>Desulfovibrionales</taxon>
        <taxon>Desulfovibrionaceae</taxon>
    </lineage>
</organism>
<dbReference type="Pfam" id="PF05170">
    <property type="entry name" value="AsmA"/>
    <property type="match status" value="2"/>
</dbReference>
<dbReference type="eggNOG" id="COG2982">
    <property type="taxonomic scope" value="Bacteria"/>
</dbReference>
<keyword evidence="5" id="KW-1185">Reference proteome</keyword>